<sequence>MCLRRRSVTYFTHDAKHRLVEADAGDGEFTCDGCVVAGAGLRYRCTRPGCLFQLHEACARRFPRAVKSVVHLEHRLKRYEDAGARHAPAATASSKCKSCCLAFVHDLANCIAFTAFTFTR</sequence>
<dbReference type="Pfam" id="PF03107">
    <property type="entry name" value="C1_2"/>
    <property type="match status" value="1"/>
</dbReference>
<reference evidence="3" key="2">
    <citation type="submission" date="2013-04" db="UniProtKB">
        <authorList>
            <consortium name="EnsemblPlants"/>
        </authorList>
    </citation>
    <scope>IDENTIFICATION</scope>
</reference>
<evidence type="ECO:0000313" key="4">
    <source>
        <dbReference type="Proteomes" id="UP000006038"/>
    </source>
</evidence>
<dbReference type="InterPro" id="IPR046349">
    <property type="entry name" value="C1-like_sf"/>
</dbReference>
<dbReference type="eggNOG" id="ENOG502R4SX">
    <property type="taxonomic scope" value="Eukaryota"/>
</dbReference>
<dbReference type="InterPro" id="IPR004146">
    <property type="entry name" value="DC1"/>
</dbReference>
<protein>
    <recommendedName>
        <fullName evidence="2">DC1 domain-containing protein</fullName>
    </recommendedName>
</protein>
<dbReference type="Proteomes" id="UP000006038">
    <property type="component" value="Chromosome 11"/>
</dbReference>
<dbReference type="SUPFAM" id="SSF57889">
    <property type="entry name" value="Cysteine-rich domain"/>
    <property type="match status" value="1"/>
</dbReference>
<organism evidence="3">
    <name type="scientific">Oryza brachyantha</name>
    <name type="common">malo sina</name>
    <dbReference type="NCBI Taxonomy" id="4533"/>
    <lineage>
        <taxon>Eukaryota</taxon>
        <taxon>Viridiplantae</taxon>
        <taxon>Streptophyta</taxon>
        <taxon>Embryophyta</taxon>
        <taxon>Tracheophyta</taxon>
        <taxon>Spermatophyta</taxon>
        <taxon>Magnoliopsida</taxon>
        <taxon>Liliopsida</taxon>
        <taxon>Poales</taxon>
        <taxon>Poaceae</taxon>
        <taxon>BOP clade</taxon>
        <taxon>Oryzoideae</taxon>
        <taxon>Oryzeae</taxon>
        <taxon>Oryzinae</taxon>
        <taxon>Oryza</taxon>
    </lineage>
</organism>
<dbReference type="PANTHER" id="PTHR47841">
    <property type="entry name" value="DIACYLGLYCEROL KINASE THETA-LIKE-RELATED"/>
    <property type="match status" value="1"/>
</dbReference>
<evidence type="ECO:0000256" key="1">
    <source>
        <dbReference type="ARBA" id="ARBA00022737"/>
    </source>
</evidence>
<dbReference type="PANTHER" id="PTHR47841:SF16">
    <property type="entry name" value="DC1 DOMAIN-CONTAINING PROTEIN"/>
    <property type="match status" value="1"/>
</dbReference>
<name>J3N9N3_ORYBR</name>
<dbReference type="EnsemblPlants" id="OB11G25190.1">
    <property type="protein sequence ID" value="OB11G25190.1"/>
    <property type="gene ID" value="OB11G25190"/>
</dbReference>
<dbReference type="AlphaFoldDB" id="J3N9N3"/>
<evidence type="ECO:0000313" key="3">
    <source>
        <dbReference type="EnsemblPlants" id="OB11G25190.1"/>
    </source>
</evidence>
<evidence type="ECO:0000259" key="2">
    <source>
        <dbReference type="Pfam" id="PF03107"/>
    </source>
</evidence>
<feature type="domain" description="DC1" evidence="2">
    <location>
        <begin position="12"/>
        <end position="59"/>
    </location>
</feature>
<reference evidence="3" key="1">
    <citation type="journal article" date="2013" name="Nat. Commun.">
        <title>Whole-genome sequencing of Oryza brachyantha reveals mechanisms underlying Oryza genome evolution.</title>
        <authorList>
            <person name="Chen J."/>
            <person name="Huang Q."/>
            <person name="Gao D."/>
            <person name="Wang J."/>
            <person name="Lang Y."/>
            <person name="Liu T."/>
            <person name="Li B."/>
            <person name="Bai Z."/>
            <person name="Luis Goicoechea J."/>
            <person name="Liang C."/>
            <person name="Chen C."/>
            <person name="Zhang W."/>
            <person name="Sun S."/>
            <person name="Liao Y."/>
            <person name="Zhang X."/>
            <person name="Yang L."/>
            <person name="Song C."/>
            <person name="Wang M."/>
            <person name="Shi J."/>
            <person name="Liu G."/>
            <person name="Liu J."/>
            <person name="Zhou H."/>
            <person name="Zhou W."/>
            <person name="Yu Q."/>
            <person name="An N."/>
            <person name="Chen Y."/>
            <person name="Cai Q."/>
            <person name="Wang B."/>
            <person name="Liu B."/>
            <person name="Min J."/>
            <person name="Huang Y."/>
            <person name="Wu H."/>
            <person name="Li Z."/>
            <person name="Zhang Y."/>
            <person name="Yin Y."/>
            <person name="Song W."/>
            <person name="Jiang J."/>
            <person name="Jackson S.A."/>
            <person name="Wing R.A."/>
            <person name="Wang J."/>
            <person name="Chen M."/>
        </authorList>
    </citation>
    <scope>NUCLEOTIDE SEQUENCE [LARGE SCALE GENOMIC DNA]</scope>
    <source>
        <strain evidence="3">cv. IRGC 101232</strain>
    </source>
</reference>
<proteinExistence type="predicted"/>
<dbReference type="HOGENOM" id="CLU_2053241_0_0_1"/>
<dbReference type="Gramene" id="OB11G25190.1">
    <property type="protein sequence ID" value="OB11G25190.1"/>
    <property type="gene ID" value="OB11G25190"/>
</dbReference>
<keyword evidence="1" id="KW-0677">Repeat</keyword>
<accession>J3N9N3</accession>
<keyword evidence="4" id="KW-1185">Reference proteome</keyword>